<sequence>MKLLQEKSKALFVGLDETKETSSAARFEPVAAMLQGKNKNRTGGYREEPQKPEVFASLLDRKRYGMRVCAKAQK</sequence>
<protein>
    <submittedName>
        <fullName evidence="1">Uncharacterized protein</fullName>
    </submittedName>
</protein>
<evidence type="ECO:0000313" key="2">
    <source>
        <dbReference type="Proteomes" id="UP001549047"/>
    </source>
</evidence>
<keyword evidence="2" id="KW-1185">Reference proteome</keyword>
<accession>A0ABV2ITS1</accession>
<dbReference type="Proteomes" id="UP001549047">
    <property type="component" value="Unassembled WGS sequence"/>
</dbReference>
<name>A0ABV2ITS1_9HYPH</name>
<gene>
    <name evidence="1" type="ORF">ABID16_000191</name>
</gene>
<comment type="caution">
    <text evidence="1">The sequence shown here is derived from an EMBL/GenBank/DDBJ whole genome shotgun (WGS) entry which is preliminary data.</text>
</comment>
<dbReference type="RefSeq" id="WP_354554321.1">
    <property type="nucleotide sequence ID" value="NZ_JBEPMB010000001.1"/>
</dbReference>
<evidence type="ECO:0000313" key="1">
    <source>
        <dbReference type="EMBL" id="MET3611886.1"/>
    </source>
</evidence>
<proteinExistence type="predicted"/>
<organism evidence="1 2">
    <name type="scientific">Rhizobium aquaticum</name>
    <dbReference type="NCBI Taxonomy" id="1549636"/>
    <lineage>
        <taxon>Bacteria</taxon>
        <taxon>Pseudomonadati</taxon>
        <taxon>Pseudomonadota</taxon>
        <taxon>Alphaproteobacteria</taxon>
        <taxon>Hyphomicrobiales</taxon>
        <taxon>Rhizobiaceae</taxon>
        <taxon>Rhizobium/Agrobacterium group</taxon>
        <taxon>Rhizobium</taxon>
    </lineage>
</organism>
<reference evidence="1 2" key="1">
    <citation type="submission" date="2024-06" db="EMBL/GenBank/DDBJ databases">
        <title>Genomic Encyclopedia of Type Strains, Phase IV (KMG-IV): sequencing the most valuable type-strain genomes for metagenomic binning, comparative biology and taxonomic classification.</title>
        <authorList>
            <person name="Goeker M."/>
        </authorList>
    </citation>
    <scope>NUCLEOTIDE SEQUENCE [LARGE SCALE GENOMIC DNA]</scope>
    <source>
        <strain evidence="1 2">DSM 29780</strain>
    </source>
</reference>
<dbReference type="EMBL" id="JBEPMB010000001">
    <property type="protein sequence ID" value="MET3611886.1"/>
    <property type="molecule type" value="Genomic_DNA"/>
</dbReference>